<sequence length="297" mass="32171">MKSIFFDEGRRLRNGWWACLFLAIVATGLSGFQELVAPLLKRVGVRSGDWVVGVLFLITLLATWICTRLRGEPLASAGWRMDRRWAREVAWGTLFGIGVMLLAAGLLWAVGGVTWELDPGRSFRALGLGFGMFALVALWEESLFRGFLFQRLVAGLGAWPAQLILALFFARAHWGNPGMQGATKLWATLDIALAAVFLGLAYLRTRSLALPVGIHLGWNWAQGHVLGFGVSGTSVSNGWVRPVFQGKPEWVSGGAFGLEASIFGVLAALVGILLLWRWRGSVPAPAVATEAPAADSI</sequence>
<keyword evidence="1" id="KW-0472">Membrane</keyword>
<feature type="transmembrane region" description="Helical" evidence="1">
    <location>
        <begin position="185"/>
        <end position="203"/>
    </location>
</feature>
<feature type="transmembrane region" description="Helical" evidence="1">
    <location>
        <begin position="122"/>
        <end position="140"/>
    </location>
</feature>
<protein>
    <recommendedName>
        <fullName evidence="2">CAAX prenyl protease 2/Lysostaphin resistance protein A-like domain-containing protein</fullName>
    </recommendedName>
</protein>
<feature type="transmembrane region" description="Helical" evidence="1">
    <location>
        <begin position="210"/>
        <end position="230"/>
    </location>
</feature>
<accession>A0ABQ5Q1J0</accession>
<name>A0ABQ5Q1J0_9BACT</name>
<feature type="transmembrane region" description="Helical" evidence="1">
    <location>
        <begin position="50"/>
        <end position="69"/>
    </location>
</feature>
<dbReference type="EMBL" id="BSDC01000004">
    <property type="protein sequence ID" value="GLH68413.1"/>
    <property type="molecule type" value="Genomic_DNA"/>
</dbReference>
<feature type="domain" description="CAAX prenyl protease 2/Lysostaphin resistance protein A-like" evidence="2">
    <location>
        <begin position="127"/>
        <end position="220"/>
    </location>
</feature>
<feature type="transmembrane region" description="Helical" evidence="1">
    <location>
        <begin position="152"/>
        <end position="173"/>
    </location>
</feature>
<keyword evidence="1" id="KW-0812">Transmembrane</keyword>
<gene>
    <name evidence="3" type="ORF">GETHED_27770</name>
</gene>
<dbReference type="Pfam" id="PF02517">
    <property type="entry name" value="Rce1-like"/>
    <property type="match status" value="1"/>
</dbReference>
<evidence type="ECO:0000259" key="2">
    <source>
        <dbReference type="Pfam" id="PF02517"/>
    </source>
</evidence>
<keyword evidence="4" id="KW-1185">Reference proteome</keyword>
<keyword evidence="1" id="KW-1133">Transmembrane helix</keyword>
<reference evidence="3" key="1">
    <citation type="journal article" date="2023" name="Antonie Van Leeuwenhoek">
        <title>Mesoterricola silvestris gen. nov., sp. nov., Mesoterricola sediminis sp. nov., Geothrix oryzae sp. nov., Geothrix edaphica sp. nov., Geothrix rubra sp. nov., and Geothrix limicola sp. nov., six novel members of Acidobacteriota isolated from soils.</title>
        <authorList>
            <person name="Itoh H."/>
            <person name="Sugisawa Y."/>
            <person name="Mise K."/>
            <person name="Xu Z."/>
            <person name="Kuniyasu M."/>
            <person name="Ushijima N."/>
            <person name="Kawano K."/>
            <person name="Kobayashi E."/>
            <person name="Shiratori Y."/>
            <person name="Masuda Y."/>
            <person name="Senoo K."/>
        </authorList>
    </citation>
    <scope>NUCLEOTIDE SEQUENCE</scope>
    <source>
        <strain evidence="3">Red802</strain>
    </source>
</reference>
<dbReference type="Proteomes" id="UP001165044">
    <property type="component" value="Unassembled WGS sequence"/>
</dbReference>
<dbReference type="RefSeq" id="WP_285610320.1">
    <property type="nucleotide sequence ID" value="NZ_BSDC01000004.1"/>
</dbReference>
<feature type="transmembrane region" description="Helical" evidence="1">
    <location>
        <begin position="89"/>
        <end position="110"/>
    </location>
</feature>
<feature type="transmembrane region" description="Helical" evidence="1">
    <location>
        <begin position="250"/>
        <end position="276"/>
    </location>
</feature>
<dbReference type="InterPro" id="IPR003675">
    <property type="entry name" value="Rce1/LyrA-like_dom"/>
</dbReference>
<organism evidence="3 4">
    <name type="scientific">Geothrix edaphica</name>
    <dbReference type="NCBI Taxonomy" id="2927976"/>
    <lineage>
        <taxon>Bacteria</taxon>
        <taxon>Pseudomonadati</taxon>
        <taxon>Acidobacteriota</taxon>
        <taxon>Holophagae</taxon>
        <taxon>Holophagales</taxon>
        <taxon>Holophagaceae</taxon>
        <taxon>Geothrix</taxon>
    </lineage>
</organism>
<feature type="transmembrane region" description="Helical" evidence="1">
    <location>
        <begin position="12"/>
        <end position="30"/>
    </location>
</feature>
<dbReference type="PANTHER" id="PTHR39430:SF1">
    <property type="entry name" value="PROTEASE"/>
    <property type="match status" value="1"/>
</dbReference>
<evidence type="ECO:0000313" key="4">
    <source>
        <dbReference type="Proteomes" id="UP001165044"/>
    </source>
</evidence>
<comment type="caution">
    <text evidence="3">The sequence shown here is derived from an EMBL/GenBank/DDBJ whole genome shotgun (WGS) entry which is preliminary data.</text>
</comment>
<dbReference type="PANTHER" id="PTHR39430">
    <property type="entry name" value="MEMBRANE-ASSOCIATED PROTEASE-RELATED"/>
    <property type="match status" value="1"/>
</dbReference>
<evidence type="ECO:0000313" key="3">
    <source>
        <dbReference type="EMBL" id="GLH68413.1"/>
    </source>
</evidence>
<proteinExistence type="predicted"/>
<evidence type="ECO:0000256" key="1">
    <source>
        <dbReference type="SAM" id="Phobius"/>
    </source>
</evidence>